<keyword evidence="5 6" id="KW-0961">Cell wall biogenesis/degradation</keyword>
<feature type="active site" description="Nucleophile" evidence="6">
    <location>
        <position position="263"/>
    </location>
</feature>
<feature type="signal peptide" evidence="8">
    <location>
        <begin position="1"/>
        <end position="23"/>
    </location>
</feature>
<protein>
    <submittedName>
        <fullName evidence="10">L,D-transpeptidase family protein</fullName>
    </submittedName>
</protein>
<dbReference type="PANTHER" id="PTHR30582">
    <property type="entry name" value="L,D-TRANSPEPTIDASE"/>
    <property type="match status" value="1"/>
</dbReference>
<keyword evidence="3 6" id="KW-0133">Cell shape</keyword>
<evidence type="ECO:0000256" key="2">
    <source>
        <dbReference type="ARBA" id="ARBA00022679"/>
    </source>
</evidence>
<dbReference type="PANTHER" id="PTHR30582:SF33">
    <property type="entry name" value="EXPORTED PROTEIN"/>
    <property type="match status" value="1"/>
</dbReference>
<evidence type="ECO:0000256" key="3">
    <source>
        <dbReference type="ARBA" id="ARBA00022960"/>
    </source>
</evidence>
<evidence type="ECO:0000259" key="9">
    <source>
        <dbReference type="PROSITE" id="PS52029"/>
    </source>
</evidence>
<comment type="pathway">
    <text evidence="1 6">Cell wall biogenesis; peptidoglycan biosynthesis.</text>
</comment>
<dbReference type="Pfam" id="PF01471">
    <property type="entry name" value="PG_binding_1"/>
    <property type="match status" value="1"/>
</dbReference>
<feature type="compositionally biased region" description="Pro residues" evidence="7">
    <location>
        <begin position="56"/>
        <end position="82"/>
    </location>
</feature>
<dbReference type="InterPro" id="IPR050979">
    <property type="entry name" value="LD-transpeptidase"/>
</dbReference>
<gene>
    <name evidence="10" type="ORF">RDV89_17240</name>
</gene>
<dbReference type="Proteomes" id="UP001268542">
    <property type="component" value="Unassembled WGS sequence"/>
</dbReference>
<evidence type="ECO:0000256" key="7">
    <source>
        <dbReference type="SAM" id="MobiDB-lite"/>
    </source>
</evidence>
<dbReference type="EMBL" id="JAVYII010000008">
    <property type="protein sequence ID" value="MDT9594836.1"/>
    <property type="molecule type" value="Genomic_DNA"/>
</dbReference>
<dbReference type="SUPFAM" id="SSF47090">
    <property type="entry name" value="PGBD-like"/>
    <property type="match status" value="1"/>
</dbReference>
<feature type="active site" description="Proton donor/acceptor" evidence="6">
    <location>
        <position position="246"/>
    </location>
</feature>
<evidence type="ECO:0000256" key="5">
    <source>
        <dbReference type="ARBA" id="ARBA00023316"/>
    </source>
</evidence>
<dbReference type="InterPro" id="IPR002477">
    <property type="entry name" value="Peptidoglycan-bd-like"/>
</dbReference>
<dbReference type="SUPFAM" id="SSF141523">
    <property type="entry name" value="L,D-transpeptidase catalytic domain-like"/>
    <property type="match status" value="1"/>
</dbReference>
<name>A0ABU3Q001_9ACTN</name>
<keyword evidence="2" id="KW-0808">Transferase</keyword>
<evidence type="ECO:0000256" key="6">
    <source>
        <dbReference type="PROSITE-ProRule" id="PRU01373"/>
    </source>
</evidence>
<feature type="region of interest" description="Disordered" evidence="7">
    <location>
        <begin position="41"/>
        <end position="89"/>
    </location>
</feature>
<sequence length="290" mass="29974">MTTSRTIVLSLLAALLTAAVAVAVATGAVAGLLPGSVAAAPGEAAGQAPTSTSPLPQAPGVPVEPAPTPEPTPEPAPEPPPALHRAGDTGDEVRDLQARLVQIDWLTPAQVTGTYADATTAAVEGFQAKRGLPVTGEVDATTLERLHAMTGPPSDGELHGMPAATGELDPRCREGRVICVDKTTRSLSWVVDGTVLSTLEVRFGGEGTETREGAFTVERKSRDHVSSLYDTAMPFAMFFSGGQAVHYSADFAANGYAGASHGCVNVRDRDGVEALFDEVRVGDAVVVHRS</sequence>
<dbReference type="PROSITE" id="PS52029">
    <property type="entry name" value="LD_TPASE"/>
    <property type="match status" value="1"/>
</dbReference>
<dbReference type="Gene3D" id="1.10.101.10">
    <property type="entry name" value="PGBD-like superfamily/PGBD"/>
    <property type="match status" value="1"/>
</dbReference>
<dbReference type="InterPro" id="IPR036365">
    <property type="entry name" value="PGBD-like_sf"/>
</dbReference>
<evidence type="ECO:0000313" key="10">
    <source>
        <dbReference type="EMBL" id="MDT9594836.1"/>
    </source>
</evidence>
<evidence type="ECO:0000256" key="8">
    <source>
        <dbReference type="SAM" id="SignalP"/>
    </source>
</evidence>
<accession>A0ABU3Q001</accession>
<reference evidence="10 11" key="1">
    <citation type="submission" date="2023-08" db="EMBL/GenBank/DDBJ databases">
        <title>Nocardioides seae sp. nov., a bacterium isolated from a soil.</title>
        <authorList>
            <person name="Wang X."/>
        </authorList>
    </citation>
    <scope>NUCLEOTIDE SEQUENCE [LARGE SCALE GENOMIC DNA]</scope>
    <source>
        <strain evidence="10 11">YZH12</strain>
    </source>
</reference>
<dbReference type="RefSeq" id="WP_315734998.1">
    <property type="nucleotide sequence ID" value="NZ_JAVYII010000008.1"/>
</dbReference>
<evidence type="ECO:0000313" key="11">
    <source>
        <dbReference type="Proteomes" id="UP001268542"/>
    </source>
</evidence>
<comment type="caution">
    <text evidence="10">The sequence shown here is derived from an EMBL/GenBank/DDBJ whole genome shotgun (WGS) entry which is preliminary data.</text>
</comment>
<keyword evidence="11" id="KW-1185">Reference proteome</keyword>
<evidence type="ECO:0000256" key="4">
    <source>
        <dbReference type="ARBA" id="ARBA00022984"/>
    </source>
</evidence>
<dbReference type="Pfam" id="PF03734">
    <property type="entry name" value="YkuD"/>
    <property type="match status" value="1"/>
</dbReference>
<dbReference type="Gene3D" id="2.40.440.10">
    <property type="entry name" value="L,D-transpeptidase catalytic domain-like"/>
    <property type="match status" value="1"/>
</dbReference>
<feature type="chain" id="PRO_5046904844" evidence="8">
    <location>
        <begin position="24"/>
        <end position="290"/>
    </location>
</feature>
<proteinExistence type="predicted"/>
<dbReference type="CDD" id="cd16913">
    <property type="entry name" value="YkuD_like"/>
    <property type="match status" value="1"/>
</dbReference>
<dbReference type="InterPro" id="IPR038063">
    <property type="entry name" value="Transpep_catalytic_dom"/>
</dbReference>
<keyword evidence="8" id="KW-0732">Signal</keyword>
<keyword evidence="4 6" id="KW-0573">Peptidoglycan synthesis</keyword>
<organism evidence="10 11">
    <name type="scientific">Nocardioides imazamoxiresistens</name>
    <dbReference type="NCBI Taxonomy" id="3231893"/>
    <lineage>
        <taxon>Bacteria</taxon>
        <taxon>Bacillati</taxon>
        <taxon>Actinomycetota</taxon>
        <taxon>Actinomycetes</taxon>
        <taxon>Propionibacteriales</taxon>
        <taxon>Nocardioidaceae</taxon>
        <taxon>Nocardioides</taxon>
    </lineage>
</organism>
<feature type="domain" description="L,D-TPase catalytic" evidence="9">
    <location>
        <begin position="176"/>
        <end position="288"/>
    </location>
</feature>
<dbReference type="InterPro" id="IPR036366">
    <property type="entry name" value="PGBDSf"/>
</dbReference>
<dbReference type="InterPro" id="IPR005490">
    <property type="entry name" value="LD_TPept_cat_dom"/>
</dbReference>
<evidence type="ECO:0000256" key="1">
    <source>
        <dbReference type="ARBA" id="ARBA00004752"/>
    </source>
</evidence>